<dbReference type="InterPro" id="IPR014710">
    <property type="entry name" value="RmlC-like_jellyroll"/>
</dbReference>
<keyword evidence="6" id="KW-1185">Reference proteome</keyword>
<dbReference type="InterPro" id="IPR018060">
    <property type="entry name" value="HTH_AraC"/>
</dbReference>
<comment type="caution">
    <text evidence="5">The sequence shown here is derived from an EMBL/GenBank/DDBJ whole genome shotgun (WGS) entry which is preliminary data.</text>
</comment>
<dbReference type="InterPro" id="IPR009057">
    <property type="entry name" value="Homeodomain-like_sf"/>
</dbReference>
<dbReference type="EMBL" id="BMWP01000035">
    <property type="protein sequence ID" value="GGW48240.1"/>
    <property type="molecule type" value="Genomic_DNA"/>
</dbReference>
<keyword evidence="1" id="KW-0805">Transcription regulation</keyword>
<dbReference type="GO" id="GO:0043565">
    <property type="term" value="F:sequence-specific DNA binding"/>
    <property type="evidence" value="ECO:0007669"/>
    <property type="project" value="InterPro"/>
</dbReference>
<dbReference type="AlphaFoldDB" id="A0A918J5K4"/>
<keyword evidence="2" id="KW-0238">DNA-binding</keyword>
<organism evidence="5 6">
    <name type="scientific">Arenibacter certesii</name>
    <dbReference type="NCBI Taxonomy" id="228955"/>
    <lineage>
        <taxon>Bacteria</taxon>
        <taxon>Pseudomonadati</taxon>
        <taxon>Bacteroidota</taxon>
        <taxon>Flavobacteriia</taxon>
        <taxon>Flavobacteriales</taxon>
        <taxon>Flavobacteriaceae</taxon>
        <taxon>Arenibacter</taxon>
    </lineage>
</organism>
<dbReference type="SUPFAM" id="SSF46689">
    <property type="entry name" value="Homeodomain-like"/>
    <property type="match status" value="2"/>
</dbReference>
<dbReference type="PANTHER" id="PTHR43280:SF27">
    <property type="entry name" value="TRANSCRIPTIONAL REGULATOR MTLR"/>
    <property type="match status" value="1"/>
</dbReference>
<dbReference type="Pfam" id="PF12833">
    <property type="entry name" value="HTH_18"/>
    <property type="match status" value="1"/>
</dbReference>
<evidence type="ECO:0000313" key="5">
    <source>
        <dbReference type="EMBL" id="GGW48240.1"/>
    </source>
</evidence>
<dbReference type="InterPro" id="IPR018062">
    <property type="entry name" value="HTH_AraC-typ_CS"/>
</dbReference>
<feature type="domain" description="HTH araC/xylS-type" evidence="4">
    <location>
        <begin position="186"/>
        <end position="284"/>
    </location>
</feature>
<dbReference type="SMART" id="SM00342">
    <property type="entry name" value="HTH_ARAC"/>
    <property type="match status" value="1"/>
</dbReference>
<dbReference type="InterPro" id="IPR011051">
    <property type="entry name" value="RmlC_Cupin_sf"/>
</dbReference>
<accession>A0A918J5K4</accession>
<dbReference type="InterPro" id="IPR020449">
    <property type="entry name" value="Tscrpt_reg_AraC-type_HTH"/>
</dbReference>
<dbReference type="Proteomes" id="UP000634668">
    <property type="component" value="Unassembled WGS sequence"/>
</dbReference>
<dbReference type="RefSeq" id="WP_026814612.1">
    <property type="nucleotide sequence ID" value="NZ_BMWP01000035.1"/>
</dbReference>
<evidence type="ECO:0000313" key="6">
    <source>
        <dbReference type="Proteomes" id="UP000634668"/>
    </source>
</evidence>
<evidence type="ECO:0000256" key="2">
    <source>
        <dbReference type="ARBA" id="ARBA00023125"/>
    </source>
</evidence>
<sequence>MRPKLIEIPKRPEASFEVIDYNRSYFHNPIHFHSYFELTLILEGQGIRIVGDHVENFDKGDLILLGPNLPHQWKSNFSISSKISFTVAKAIVVHFHEDFLGHDFFCAPELSKIQKLLNYAKRGLKITGKTQIEVIDRMNMLLQCSGVKRIQEFLGILDLLSVKDNIPLASISYQIHNKTNKLEKLDKVYEYVLKHLYRKIPLSEIASEFGMSRTGFSRYFKTHTHKTFSRFVLETRIGIACKLLQENKFNVAQIAYESGFNQQSFFNKEFKRVKGLTPLEYKKKIQKSMDFMSTN</sequence>
<name>A0A918J5K4_9FLAO</name>
<dbReference type="InterPro" id="IPR003313">
    <property type="entry name" value="AraC-bd"/>
</dbReference>
<dbReference type="PROSITE" id="PS00041">
    <property type="entry name" value="HTH_ARAC_FAMILY_1"/>
    <property type="match status" value="1"/>
</dbReference>
<dbReference type="Gene3D" id="1.10.10.60">
    <property type="entry name" value="Homeodomain-like"/>
    <property type="match status" value="2"/>
</dbReference>
<evidence type="ECO:0000256" key="3">
    <source>
        <dbReference type="ARBA" id="ARBA00023163"/>
    </source>
</evidence>
<reference evidence="5" key="2">
    <citation type="submission" date="2020-09" db="EMBL/GenBank/DDBJ databases">
        <authorList>
            <person name="Sun Q."/>
            <person name="Kim S."/>
        </authorList>
    </citation>
    <scope>NUCLEOTIDE SEQUENCE</scope>
    <source>
        <strain evidence="5">KCTC 12113</strain>
    </source>
</reference>
<protein>
    <submittedName>
        <fullName evidence="5">AraC family transcriptional regulator</fullName>
    </submittedName>
</protein>
<proteinExistence type="predicted"/>
<reference evidence="5" key="1">
    <citation type="journal article" date="2014" name="Int. J. Syst. Evol. Microbiol.">
        <title>Complete genome sequence of Corynebacterium casei LMG S-19264T (=DSM 44701T), isolated from a smear-ripened cheese.</title>
        <authorList>
            <consortium name="US DOE Joint Genome Institute (JGI-PGF)"/>
            <person name="Walter F."/>
            <person name="Albersmeier A."/>
            <person name="Kalinowski J."/>
            <person name="Ruckert C."/>
        </authorList>
    </citation>
    <scope>NUCLEOTIDE SEQUENCE</scope>
    <source>
        <strain evidence="5">KCTC 12113</strain>
    </source>
</reference>
<gene>
    <name evidence="5" type="primary">mltR</name>
    <name evidence="5" type="ORF">GCM10007383_35370</name>
</gene>
<evidence type="ECO:0000256" key="1">
    <source>
        <dbReference type="ARBA" id="ARBA00023015"/>
    </source>
</evidence>
<dbReference type="GO" id="GO:0003700">
    <property type="term" value="F:DNA-binding transcription factor activity"/>
    <property type="evidence" value="ECO:0007669"/>
    <property type="project" value="InterPro"/>
</dbReference>
<dbReference type="SUPFAM" id="SSF51182">
    <property type="entry name" value="RmlC-like cupins"/>
    <property type="match status" value="1"/>
</dbReference>
<dbReference type="Gene3D" id="2.60.120.10">
    <property type="entry name" value="Jelly Rolls"/>
    <property type="match status" value="1"/>
</dbReference>
<dbReference type="PRINTS" id="PR00032">
    <property type="entry name" value="HTHARAC"/>
</dbReference>
<dbReference type="Pfam" id="PF02311">
    <property type="entry name" value="AraC_binding"/>
    <property type="match status" value="1"/>
</dbReference>
<evidence type="ECO:0000259" key="4">
    <source>
        <dbReference type="PROSITE" id="PS01124"/>
    </source>
</evidence>
<dbReference type="PROSITE" id="PS01124">
    <property type="entry name" value="HTH_ARAC_FAMILY_2"/>
    <property type="match status" value="1"/>
</dbReference>
<keyword evidence="3" id="KW-0804">Transcription</keyword>
<dbReference type="PANTHER" id="PTHR43280">
    <property type="entry name" value="ARAC-FAMILY TRANSCRIPTIONAL REGULATOR"/>
    <property type="match status" value="1"/>
</dbReference>